<dbReference type="InterPro" id="IPR004360">
    <property type="entry name" value="Glyas_Fos-R_dOase_dom"/>
</dbReference>
<dbReference type="SUPFAM" id="SSF54593">
    <property type="entry name" value="Glyoxalase/Bleomycin resistance protein/Dihydroxybiphenyl dioxygenase"/>
    <property type="match status" value="1"/>
</dbReference>
<dbReference type="Gene3D" id="3.10.180.10">
    <property type="entry name" value="2,3-Dihydroxybiphenyl 1,2-Dioxygenase, domain 1"/>
    <property type="match status" value="1"/>
</dbReference>
<reference evidence="3" key="1">
    <citation type="submission" date="2015-03" db="EMBL/GenBank/DDBJ databases">
        <authorList>
            <consortium name="Pathogen Informatics"/>
        </authorList>
    </citation>
    <scope>NUCLEOTIDE SEQUENCE [LARGE SCALE GENOMIC DNA]</scope>
    <source>
        <strain evidence="3">NCTC11134</strain>
    </source>
</reference>
<dbReference type="RefSeq" id="WP_060590422.1">
    <property type="nucleotide sequence ID" value="NZ_CP031418.1"/>
</dbReference>
<dbReference type="InterPro" id="IPR029068">
    <property type="entry name" value="Glyas_Bleomycin-R_OHBP_Dase"/>
</dbReference>
<evidence type="ECO:0000259" key="1">
    <source>
        <dbReference type="PROSITE" id="PS51819"/>
    </source>
</evidence>
<dbReference type="Proteomes" id="UP000057820">
    <property type="component" value="Chromosome 1"/>
</dbReference>
<dbReference type="KEGG" id="nfr:ERS450000_00675"/>
<evidence type="ECO:0000313" key="2">
    <source>
        <dbReference type="EMBL" id="CRY74443.1"/>
    </source>
</evidence>
<feature type="domain" description="VOC" evidence="1">
    <location>
        <begin position="4"/>
        <end position="124"/>
    </location>
</feature>
<dbReference type="GO" id="GO:0004462">
    <property type="term" value="F:lactoylglutathione lyase activity"/>
    <property type="evidence" value="ECO:0007669"/>
    <property type="project" value="UniProtKB-EC"/>
</dbReference>
<sequence length="127" mass="13172">MTVTLSLTAIRVADLARATEFYTAGCGFVEENAFATDAFDAVILRAGAAGIELIAPRGESAPPEHGTMFTKLVCHADDVAAVMAAACAHGGAEEMPATALERFGGRTIGMVRDPDGYLLEFVGPPAQ</sequence>
<evidence type="ECO:0000313" key="3">
    <source>
        <dbReference type="Proteomes" id="UP000057820"/>
    </source>
</evidence>
<dbReference type="CDD" id="cd06587">
    <property type="entry name" value="VOC"/>
    <property type="match status" value="1"/>
</dbReference>
<proteinExistence type="predicted"/>
<dbReference type="PROSITE" id="PS51819">
    <property type="entry name" value="VOC"/>
    <property type="match status" value="1"/>
</dbReference>
<dbReference type="EMBL" id="LN868938">
    <property type="protein sequence ID" value="CRY74443.1"/>
    <property type="molecule type" value="Genomic_DNA"/>
</dbReference>
<dbReference type="PANTHER" id="PTHR36503:SF1">
    <property type="entry name" value="BLR2520 PROTEIN"/>
    <property type="match status" value="1"/>
</dbReference>
<organism evidence="2 3">
    <name type="scientific">Nocardia farcinica</name>
    <dbReference type="NCBI Taxonomy" id="37329"/>
    <lineage>
        <taxon>Bacteria</taxon>
        <taxon>Bacillati</taxon>
        <taxon>Actinomycetota</taxon>
        <taxon>Actinomycetes</taxon>
        <taxon>Mycobacteriales</taxon>
        <taxon>Nocardiaceae</taxon>
        <taxon>Nocardia</taxon>
    </lineage>
</organism>
<protein>
    <submittedName>
        <fullName evidence="2">Lactoylglutathione lyase</fullName>
        <ecNumber evidence="2">4.4.1.5</ecNumber>
    </submittedName>
</protein>
<name>A0A0H5NFY5_NOCFR</name>
<gene>
    <name evidence="2" type="primary">gloA</name>
    <name evidence="2" type="ORF">ERS450000_00675</name>
</gene>
<dbReference type="Pfam" id="PF00903">
    <property type="entry name" value="Glyoxalase"/>
    <property type="match status" value="1"/>
</dbReference>
<dbReference type="EC" id="4.4.1.5" evidence="2"/>
<accession>A0A0H5NFY5</accession>
<dbReference type="AlphaFoldDB" id="A0A0H5NFY5"/>
<dbReference type="InterPro" id="IPR037523">
    <property type="entry name" value="VOC_core"/>
</dbReference>
<keyword evidence="2" id="KW-0456">Lyase</keyword>
<dbReference type="PANTHER" id="PTHR36503">
    <property type="entry name" value="BLR2520 PROTEIN"/>
    <property type="match status" value="1"/>
</dbReference>